<proteinExistence type="inferred from homology"/>
<dbReference type="SUPFAM" id="SSF53748">
    <property type="entry name" value="Phosphoglycerate kinase"/>
    <property type="match status" value="1"/>
</dbReference>
<feature type="binding site" evidence="13 15">
    <location>
        <begin position="353"/>
        <end position="356"/>
    </location>
    <ligand>
        <name>ATP</name>
        <dbReference type="ChEBI" id="CHEBI:30616"/>
    </ligand>
</feature>
<evidence type="ECO:0000256" key="1">
    <source>
        <dbReference type="ARBA" id="ARBA00000642"/>
    </source>
</evidence>
<dbReference type="Gene3D" id="3.40.50.1260">
    <property type="entry name" value="Phosphoglycerate kinase, N-terminal domain"/>
    <property type="match status" value="2"/>
</dbReference>
<keyword evidence="11 13" id="KW-0067">ATP-binding</keyword>
<dbReference type="EC" id="2.7.2.3" evidence="5 13"/>
<feature type="binding site" evidence="13">
    <location>
        <position position="119"/>
    </location>
    <ligand>
        <name>substrate</name>
    </ligand>
</feature>
<comment type="pathway">
    <text evidence="2 13">Carbohydrate degradation; glycolysis; pyruvate from D-glyceraldehyde 3-phosphate: step 2/5.</text>
</comment>
<evidence type="ECO:0000256" key="9">
    <source>
        <dbReference type="ARBA" id="ARBA00022741"/>
    </source>
</evidence>
<gene>
    <name evidence="13" type="primary">pgk</name>
    <name evidence="17" type="ORF">E6K76_06235</name>
</gene>
<dbReference type="InterPro" id="IPR036043">
    <property type="entry name" value="Phosphoglycerate_kinase_sf"/>
</dbReference>
<feature type="binding site" evidence="13">
    <location>
        <position position="152"/>
    </location>
    <ligand>
        <name>substrate</name>
    </ligand>
</feature>
<evidence type="ECO:0000256" key="3">
    <source>
        <dbReference type="ARBA" id="ARBA00008982"/>
    </source>
</evidence>
<dbReference type="UniPathway" id="UPA00109">
    <property type="reaction ID" value="UER00185"/>
</dbReference>
<dbReference type="GO" id="GO:0043531">
    <property type="term" value="F:ADP binding"/>
    <property type="evidence" value="ECO:0007669"/>
    <property type="project" value="TreeGrafter"/>
</dbReference>
<evidence type="ECO:0000256" key="10">
    <source>
        <dbReference type="ARBA" id="ARBA00022777"/>
    </source>
</evidence>
<evidence type="ECO:0000256" key="5">
    <source>
        <dbReference type="ARBA" id="ARBA00013061"/>
    </source>
</evidence>
<dbReference type="PRINTS" id="PR00477">
    <property type="entry name" value="PHGLYCKINASE"/>
</dbReference>
<keyword evidence="8 13" id="KW-0808">Transferase</keyword>
<feature type="binding site" evidence="13">
    <location>
        <position position="37"/>
    </location>
    <ligand>
        <name>substrate</name>
    </ligand>
</feature>
<dbReference type="GO" id="GO:0006096">
    <property type="term" value="P:glycolytic process"/>
    <property type="evidence" value="ECO:0007669"/>
    <property type="project" value="UniProtKB-UniRule"/>
</dbReference>
<keyword evidence="12 13" id="KW-0324">Glycolysis</keyword>
<comment type="subcellular location">
    <subcellularLocation>
        <location evidence="13">Cytoplasm</location>
    </subcellularLocation>
</comment>
<dbReference type="GO" id="GO:0005829">
    <property type="term" value="C:cytosol"/>
    <property type="evidence" value="ECO:0007669"/>
    <property type="project" value="TreeGrafter"/>
</dbReference>
<feature type="binding site" evidence="14">
    <location>
        <position position="119"/>
    </location>
    <ligand>
        <name>(2R)-3-phosphoglycerate</name>
        <dbReference type="ChEBI" id="CHEBI:58272"/>
    </ligand>
</feature>
<keyword evidence="7 13" id="KW-0963">Cytoplasm</keyword>
<evidence type="ECO:0000256" key="14">
    <source>
        <dbReference type="PIRSR" id="PIRSR000724-1"/>
    </source>
</evidence>
<feature type="binding site" evidence="13">
    <location>
        <position position="293"/>
    </location>
    <ligand>
        <name>ATP</name>
        <dbReference type="ChEBI" id="CHEBI:30616"/>
    </ligand>
</feature>
<dbReference type="HAMAP" id="MF_00145">
    <property type="entry name" value="Phosphoglyc_kinase"/>
    <property type="match status" value="1"/>
</dbReference>
<dbReference type="PANTHER" id="PTHR11406:SF23">
    <property type="entry name" value="PHOSPHOGLYCERATE KINASE 1, CHLOROPLASTIC-RELATED"/>
    <property type="match status" value="1"/>
</dbReference>
<evidence type="ECO:0000256" key="2">
    <source>
        <dbReference type="ARBA" id="ARBA00004838"/>
    </source>
</evidence>
<evidence type="ECO:0000313" key="18">
    <source>
        <dbReference type="Proteomes" id="UP000316852"/>
    </source>
</evidence>
<dbReference type="FunFam" id="3.40.50.1260:FF:000006">
    <property type="entry name" value="Phosphoglycerate kinase"/>
    <property type="match status" value="1"/>
</dbReference>
<dbReference type="Proteomes" id="UP000316852">
    <property type="component" value="Unassembled WGS sequence"/>
</dbReference>
<keyword evidence="10 13" id="KW-0418">Kinase</keyword>
<evidence type="ECO:0000256" key="16">
    <source>
        <dbReference type="RuleBase" id="RU000532"/>
    </source>
</evidence>
<dbReference type="EMBL" id="VBOW01000027">
    <property type="protein sequence ID" value="TMQ58948.1"/>
    <property type="molecule type" value="Genomic_DNA"/>
</dbReference>
<dbReference type="PROSITE" id="PS00111">
    <property type="entry name" value="PGLYCERATE_KINASE"/>
    <property type="match status" value="1"/>
</dbReference>
<name>A0A538T5Q2_UNCEI</name>
<feature type="binding site" evidence="13 14">
    <location>
        <begin position="60"/>
        <end position="63"/>
    </location>
    <ligand>
        <name>substrate</name>
    </ligand>
</feature>
<dbReference type="FunFam" id="3.40.50.1260:FF:000031">
    <property type="entry name" value="Phosphoglycerate kinase 1"/>
    <property type="match status" value="1"/>
</dbReference>
<evidence type="ECO:0000256" key="12">
    <source>
        <dbReference type="ARBA" id="ARBA00023152"/>
    </source>
</evidence>
<evidence type="ECO:0000256" key="4">
    <source>
        <dbReference type="ARBA" id="ARBA00011245"/>
    </source>
</evidence>
<evidence type="ECO:0000256" key="6">
    <source>
        <dbReference type="ARBA" id="ARBA00016471"/>
    </source>
</evidence>
<dbReference type="GO" id="GO:0006094">
    <property type="term" value="P:gluconeogenesis"/>
    <property type="evidence" value="ECO:0007669"/>
    <property type="project" value="TreeGrafter"/>
</dbReference>
<dbReference type="GO" id="GO:0005524">
    <property type="term" value="F:ATP binding"/>
    <property type="evidence" value="ECO:0007669"/>
    <property type="project" value="UniProtKB-KW"/>
</dbReference>
<feature type="binding site" evidence="13 14">
    <location>
        <begin position="21"/>
        <end position="23"/>
    </location>
    <ligand>
        <name>substrate</name>
    </ligand>
</feature>
<feature type="binding site" evidence="13 15">
    <location>
        <position position="324"/>
    </location>
    <ligand>
        <name>ATP</name>
        <dbReference type="ChEBI" id="CHEBI:30616"/>
    </ligand>
</feature>
<feature type="binding site" evidence="14">
    <location>
        <position position="152"/>
    </location>
    <ligand>
        <name>(2R)-3-phosphoglycerate</name>
        <dbReference type="ChEBI" id="CHEBI:58272"/>
    </ligand>
</feature>
<keyword evidence="9 13" id="KW-0547">Nucleotide-binding</keyword>
<dbReference type="InterPro" id="IPR015824">
    <property type="entry name" value="Phosphoglycerate_kinase_N"/>
</dbReference>
<comment type="catalytic activity">
    <reaction evidence="1 13 16">
        <text>(2R)-3-phosphoglycerate + ATP = (2R)-3-phospho-glyceroyl phosphate + ADP</text>
        <dbReference type="Rhea" id="RHEA:14801"/>
        <dbReference type="ChEBI" id="CHEBI:30616"/>
        <dbReference type="ChEBI" id="CHEBI:57604"/>
        <dbReference type="ChEBI" id="CHEBI:58272"/>
        <dbReference type="ChEBI" id="CHEBI:456216"/>
        <dbReference type="EC" id="2.7.2.3"/>
    </reaction>
</comment>
<evidence type="ECO:0000313" key="17">
    <source>
        <dbReference type="EMBL" id="TMQ58948.1"/>
    </source>
</evidence>
<feature type="binding site" evidence="14">
    <location>
        <position position="37"/>
    </location>
    <ligand>
        <name>(2R)-3-phosphoglycerate</name>
        <dbReference type="ChEBI" id="CHEBI:58272"/>
    </ligand>
</feature>
<dbReference type="GO" id="GO:0004618">
    <property type="term" value="F:phosphoglycerate kinase activity"/>
    <property type="evidence" value="ECO:0007669"/>
    <property type="project" value="UniProtKB-UniRule"/>
</dbReference>
<dbReference type="AlphaFoldDB" id="A0A538T5Q2"/>
<dbReference type="CDD" id="cd00318">
    <property type="entry name" value="Phosphoglycerate_kinase"/>
    <property type="match status" value="1"/>
</dbReference>
<dbReference type="PIRSF" id="PIRSF000724">
    <property type="entry name" value="Pgk"/>
    <property type="match status" value="1"/>
</dbReference>
<comment type="subunit">
    <text evidence="4 13">Monomer.</text>
</comment>
<sequence>MSFRTLRSLNVAGRCVFVRVDFNVPLTPDGAVGDDTRIVASLPTLRYLIEKGARLVVASHLGRPKGKRDPKQSLAPVRERLERYLRKSVGFAESIVGPEAERLAGRLADGDVLLLENLRFDPREEANDPGFSRELGRLADAYVNDAFGAAHRAHASITGITTFLVDCAAGFLLERELQALGKLLEAPGRPYTAILGGAKISGKIDVLRNLLPRVDRLIVGGGMMFTFLRAKGLETGRSLVEEDKVPLAKEILARPEAEQKLILPRDCIVAADASGRDPGHAVGVDGIPPGLAGVDIGPGSIEEIVEALSAARTVFWNGPMGVFEVPAYARGTLRVAKGVAEATGRGAFTVVGGGDSLAAIHQAGVEHQISHCSTGGGASLEFLEGRVLPGVAALEATSEAAP</sequence>
<protein>
    <recommendedName>
        <fullName evidence="6 13">Phosphoglycerate kinase</fullName>
        <ecNumber evidence="5 13">2.7.2.3</ecNumber>
    </recommendedName>
</protein>
<feature type="binding site" evidence="13 15">
    <location>
        <position position="203"/>
    </location>
    <ligand>
        <name>ATP</name>
        <dbReference type="ChEBI" id="CHEBI:30616"/>
    </ligand>
</feature>
<comment type="caution">
    <text evidence="17">The sequence shown here is derived from an EMBL/GenBank/DDBJ whole genome shotgun (WGS) entry which is preliminary data.</text>
</comment>
<dbReference type="Pfam" id="PF00162">
    <property type="entry name" value="PGK"/>
    <property type="match status" value="1"/>
</dbReference>
<accession>A0A538T5Q2</accession>
<organism evidence="17 18">
    <name type="scientific">Eiseniibacteriota bacterium</name>
    <dbReference type="NCBI Taxonomy" id="2212470"/>
    <lineage>
        <taxon>Bacteria</taxon>
        <taxon>Candidatus Eiseniibacteriota</taxon>
    </lineage>
</organism>
<comment type="similarity">
    <text evidence="3 13 16">Belongs to the phosphoglycerate kinase family.</text>
</comment>
<evidence type="ECO:0000256" key="7">
    <source>
        <dbReference type="ARBA" id="ARBA00022490"/>
    </source>
</evidence>
<evidence type="ECO:0000256" key="8">
    <source>
        <dbReference type="ARBA" id="ARBA00022679"/>
    </source>
</evidence>
<evidence type="ECO:0000256" key="13">
    <source>
        <dbReference type="HAMAP-Rule" id="MF_00145"/>
    </source>
</evidence>
<evidence type="ECO:0000256" key="15">
    <source>
        <dbReference type="PIRSR" id="PIRSR000724-2"/>
    </source>
</evidence>
<reference evidence="17 18" key="1">
    <citation type="journal article" date="2019" name="Nat. Microbiol.">
        <title>Mediterranean grassland soil C-N compound turnover is dependent on rainfall and depth, and is mediated by genomically divergent microorganisms.</title>
        <authorList>
            <person name="Diamond S."/>
            <person name="Andeer P.F."/>
            <person name="Li Z."/>
            <person name="Crits-Christoph A."/>
            <person name="Burstein D."/>
            <person name="Anantharaman K."/>
            <person name="Lane K.R."/>
            <person name="Thomas B.C."/>
            <person name="Pan C."/>
            <person name="Northen T.R."/>
            <person name="Banfield J.F."/>
        </authorList>
    </citation>
    <scope>NUCLEOTIDE SEQUENCE [LARGE SCALE GENOMIC DNA]</scope>
    <source>
        <strain evidence="17">WS_6</strain>
    </source>
</reference>
<dbReference type="InterPro" id="IPR015911">
    <property type="entry name" value="Phosphoglycerate_kinase_CS"/>
</dbReference>
<dbReference type="InterPro" id="IPR001576">
    <property type="entry name" value="Phosphoglycerate_kinase"/>
</dbReference>
<evidence type="ECO:0000256" key="11">
    <source>
        <dbReference type="ARBA" id="ARBA00022840"/>
    </source>
</evidence>
<dbReference type="PANTHER" id="PTHR11406">
    <property type="entry name" value="PHOSPHOGLYCERATE KINASE"/>
    <property type="match status" value="1"/>
</dbReference>